<organism evidence="2 3">
    <name type="scientific">Halocalculus aciditolerans</name>
    <dbReference type="NCBI Taxonomy" id="1383812"/>
    <lineage>
        <taxon>Archaea</taxon>
        <taxon>Methanobacteriati</taxon>
        <taxon>Methanobacteriota</taxon>
        <taxon>Stenosarchaea group</taxon>
        <taxon>Halobacteria</taxon>
        <taxon>Halobacteriales</taxon>
        <taxon>Halobacteriaceae</taxon>
        <taxon>Halocalculus</taxon>
    </lineage>
</organism>
<evidence type="ECO:0000313" key="2">
    <source>
        <dbReference type="EMBL" id="GGL48548.1"/>
    </source>
</evidence>
<dbReference type="AlphaFoldDB" id="A0A830FF06"/>
<dbReference type="InterPro" id="IPR010001">
    <property type="entry name" value="BofA"/>
</dbReference>
<evidence type="ECO:0000256" key="1">
    <source>
        <dbReference type="SAM" id="Phobius"/>
    </source>
</evidence>
<keyword evidence="3" id="KW-1185">Reference proteome</keyword>
<reference evidence="2" key="2">
    <citation type="submission" date="2020-09" db="EMBL/GenBank/DDBJ databases">
        <authorList>
            <person name="Sun Q."/>
            <person name="Ohkuma M."/>
        </authorList>
    </citation>
    <scope>NUCLEOTIDE SEQUENCE</scope>
    <source>
        <strain evidence="2">JCM 19596</strain>
    </source>
</reference>
<reference evidence="2" key="1">
    <citation type="journal article" date="2014" name="Int. J. Syst. Evol. Microbiol.">
        <title>Complete genome sequence of Corynebacterium casei LMG S-19264T (=DSM 44701T), isolated from a smear-ripened cheese.</title>
        <authorList>
            <consortium name="US DOE Joint Genome Institute (JGI-PGF)"/>
            <person name="Walter F."/>
            <person name="Albersmeier A."/>
            <person name="Kalinowski J."/>
            <person name="Ruckert C."/>
        </authorList>
    </citation>
    <scope>NUCLEOTIDE SEQUENCE</scope>
    <source>
        <strain evidence="2">JCM 19596</strain>
    </source>
</reference>
<feature type="transmembrane region" description="Helical" evidence="1">
    <location>
        <begin position="54"/>
        <end position="81"/>
    </location>
</feature>
<evidence type="ECO:0008006" key="4">
    <source>
        <dbReference type="Google" id="ProtNLM"/>
    </source>
</evidence>
<keyword evidence="1" id="KW-0472">Membrane</keyword>
<dbReference type="Proteomes" id="UP000607197">
    <property type="component" value="Unassembled WGS sequence"/>
</dbReference>
<name>A0A830FF06_9EURY</name>
<keyword evidence="1" id="KW-1133">Transmembrane helix</keyword>
<protein>
    <recommendedName>
        <fullName evidence="4">SigmaK-factor processing regulatory protein BofA</fullName>
    </recommendedName>
</protein>
<gene>
    <name evidence="2" type="ORF">GCM10009039_03450</name>
</gene>
<accession>A0A830FF06</accession>
<dbReference type="EMBL" id="BMPG01000001">
    <property type="protein sequence ID" value="GGL48548.1"/>
    <property type="molecule type" value="Genomic_DNA"/>
</dbReference>
<keyword evidence="1" id="KW-0812">Transmembrane</keyword>
<evidence type="ECO:0000313" key="3">
    <source>
        <dbReference type="Proteomes" id="UP000607197"/>
    </source>
</evidence>
<proteinExistence type="predicted"/>
<sequence>MLEVVLLLVVLAALVGAYRVVNAVKPFVVNAVVGLVTLFVAQAVFGVDVAITPLTLLVVAIGGFPGALLVLLLSVSGVAFVPGLLAAGALA</sequence>
<comment type="caution">
    <text evidence="2">The sequence shown here is derived from an EMBL/GenBank/DDBJ whole genome shotgun (WGS) entry which is preliminary data.</text>
</comment>
<dbReference type="Pfam" id="PF07441">
    <property type="entry name" value="BofA"/>
    <property type="match status" value="1"/>
</dbReference>
<feature type="transmembrane region" description="Helical" evidence="1">
    <location>
        <begin position="27"/>
        <end position="47"/>
    </location>
</feature>